<keyword evidence="3" id="KW-1185">Reference proteome</keyword>
<protein>
    <submittedName>
        <fullName evidence="2">Uncharacterized protein</fullName>
    </submittedName>
</protein>
<feature type="compositionally biased region" description="Polar residues" evidence="1">
    <location>
        <begin position="100"/>
        <end position="110"/>
    </location>
</feature>
<organism evidence="2 3">
    <name type="scientific">Ramazzottius varieornatus</name>
    <name type="common">Water bear</name>
    <name type="synonym">Tardigrade</name>
    <dbReference type="NCBI Taxonomy" id="947166"/>
    <lineage>
        <taxon>Eukaryota</taxon>
        <taxon>Metazoa</taxon>
        <taxon>Ecdysozoa</taxon>
        <taxon>Tardigrada</taxon>
        <taxon>Eutardigrada</taxon>
        <taxon>Parachela</taxon>
        <taxon>Hypsibioidea</taxon>
        <taxon>Ramazzottiidae</taxon>
        <taxon>Ramazzottius</taxon>
    </lineage>
</organism>
<name>A0A1D1V7S2_RAMVA</name>
<evidence type="ECO:0000313" key="2">
    <source>
        <dbReference type="EMBL" id="GAU96825.1"/>
    </source>
</evidence>
<accession>A0A1D1V7S2</accession>
<dbReference type="Proteomes" id="UP000186922">
    <property type="component" value="Unassembled WGS sequence"/>
</dbReference>
<gene>
    <name evidence="2" type="primary">RvY_08206</name>
    <name evidence="2" type="synonym">RvY_08206.5</name>
    <name evidence="2" type="ORF">RvY_08206-5</name>
</gene>
<evidence type="ECO:0000256" key="1">
    <source>
        <dbReference type="SAM" id="MobiDB-lite"/>
    </source>
</evidence>
<dbReference type="EMBL" id="BDGG01000003">
    <property type="protein sequence ID" value="GAU96825.1"/>
    <property type="molecule type" value="Genomic_DNA"/>
</dbReference>
<comment type="caution">
    <text evidence="2">The sequence shown here is derived from an EMBL/GenBank/DDBJ whole genome shotgun (WGS) entry which is preliminary data.</text>
</comment>
<evidence type="ECO:0000313" key="3">
    <source>
        <dbReference type="Proteomes" id="UP000186922"/>
    </source>
</evidence>
<sequence length="121" mass="13741">MSPATTCRLTTCIGSTTTPRVPTWSFALKVTSWWPPPRRKIRTAASSTLSSGFNVVALGSASRSMWHRRSSTRDRARRPTTLRVVWRVCRPWWRVSTRASIDSPGRSNLQLKAAPKRTRYP</sequence>
<dbReference type="AlphaFoldDB" id="A0A1D1V7S2"/>
<feature type="region of interest" description="Disordered" evidence="1">
    <location>
        <begin position="100"/>
        <end position="121"/>
    </location>
</feature>
<reference evidence="2 3" key="1">
    <citation type="journal article" date="2016" name="Nat. Commun.">
        <title>Extremotolerant tardigrade genome and improved radiotolerance of human cultured cells by tardigrade-unique protein.</title>
        <authorList>
            <person name="Hashimoto T."/>
            <person name="Horikawa D.D."/>
            <person name="Saito Y."/>
            <person name="Kuwahara H."/>
            <person name="Kozuka-Hata H."/>
            <person name="Shin-I T."/>
            <person name="Minakuchi Y."/>
            <person name="Ohishi K."/>
            <person name="Motoyama A."/>
            <person name="Aizu T."/>
            <person name="Enomoto A."/>
            <person name="Kondo K."/>
            <person name="Tanaka S."/>
            <person name="Hara Y."/>
            <person name="Koshikawa S."/>
            <person name="Sagara H."/>
            <person name="Miura T."/>
            <person name="Yokobori S."/>
            <person name="Miyagawa K."/>
            <person name="Suzuki Y."/>
            <person name="Kubo T."/>
            <person name="Oyama M."/>
            <person name="Kohara Y."/>
            <person name="Fujiyama A."/>
            <person name="Arakawa K."/>
            <person name="Katayama T."/>
            <person name="Toyoda A."/>
            <person name="Kunieda T."/>
        </authorList>
    </citation>
    <scope>NUCLEOTIDE SEQUENCE [LARGE SCALE GENOMIC DNA]</scope>
    <source>
        <strain evidence="2 3">YOKOZUNA-1</strain>
    </source>
</reference>
<proteinExistence type="predicted"/>